<feature type="region of interest" description="Disordered" evidence="5">
    <location>
        <begin position="1"/>
        <end position="23"/>
    </location>
</feature>
<evidence type="ECO:0000313" key="9">
    <source>
        <dbReference type="Proteomes" id="UP001596977"/>
    </source>
</evidence>
<comment type="similarity">
    <text evidence="1">Belongs to the sigma-70 factor family. ECF subfamily.</text>
</comment>
<evidence type="ECO:0000256" key="2">
    <source>
        <dbReference type="ARBA" id="ARBA00023015"/>
    </source>
</evidence>
<comment type="caution">
    <text evidence="8">The sequence shown here is derived from an EMBL/GenBank/DDBJ whole genome shotgun (WGS) entry which is preliminary data.</text>
</comment>
<evidence type="ECO:0000256" key="5">
    <source>
        <dbReference type="SAM" id="MobiDB-lite"/>
    </source>
</evidence>
<reference evidence="9" key="1">
    <citation type="journal article" date="2019" name="Int. J. Syst. Evol. Microbiol.">
        <title>The Global Catalogue of Microorganisms (GCM) 10K type strain sequencing project: providing services to taxonomists for standard genome sequencing and annotation.</title>
        <authorList>
            <consortium name="The Broad Institute Genomics Platform"/>
            <consortium name="The Broad Institute Genome Sequencing Center for Infectious Disease"/>
            <person name="Wu L."/>
            <person name="Ma J."/>
        </authorList>
    </citation>
    <scope>NUCLEOTIDE SEQUENCE [LARGE SCALE GENOMIC DNA]</scope>
    <source>
        <strain evidence="9">CCUG 62982</strain>
    </source>
</reference>
<feature type="compositionally biased region" description="Low complexity" evidence="5">
    <location>
        <begin position="10"/>
        <end position="23"/>
    </location>
</feature>
<evidence type="ECO:0000256" key="1">
    <source>
        <dbReference type="ARBA" id="ARBA00010641"/>
    </source>
</evidence>
<evidence type="ECO:0000256" key="4">
    <source>
        <dbReference type="ARBA" id="ARBA00023163"/>
    </source>
</evidence>
<evidence type="ECO:0000259" key="7">
    <source>
        <dbReference type="Pfam" id="PF08281"/>
    </source>
</evidence>
<dbReference type="InterPro" id="IPR014284">
    <property type="entry name" value="RNA_pol_sigma-70_dom"/>
</dbReference>
<evidence type="ECO:0000313" key="8">
    <source>
        <dbReference type="EMBL" id="MFD0947532.1"/>
    </source>
</evidence>
<dbReference type="Pfam" id="PF04542">
    <property type="entry name" value="Sigma70_r2"/>
    <property type="match status" value="1"/>
</dbReference>
<dbReference type="Proteomes" id="UP001596977">
    <property type="component" value="Unassembled WGS sequence"/>
</dbReference>
<dbReference type="InterPro" id="IPR036388">
    <property type="entry name" value="WH-like_DNA-bd_sf"/>
</dbReference>
<dbReference type="InterPro" id="IPR013249">
    <property type="entry name" value="RNA_pol_sigma70_r4_t2"/>
</dbReference>
<accession>A0ABW3H8M8</accession>
<dbReference type="Pfam" id="PF08281">
    <property type="entry name" value="Sigma70_r4_2"/>
    <property type="match status" value="1"/>
</dbReference>
<dbReference type="RefSeq" id="WP_264945180.1">
    <property type="nucleotide sequence ID" value="NZ_JAPDRA010000007.1"/>
</dbReference>
<dbReference type="InterPro" id="IPR007627">
    <property type="entry name" value="RNA_pol_sigma70_r2"/>
</dbReference>
<dbReference type="InterPro" id="IPR013325">
    <property type="entry name" value="RNA_pol_sigma_r2"/>
</dbReference>
<dbReference type="EMBL" id="JBHTJG010000007">
    <property type="protein sequence ID" value="MFD0947532.1"/>
    <property type="molecule type" value="Genomic_DNA"/>
</dbReference>
<dbReference type="PANTHER" id="PTHR43133:SF63">
    <property type="entry name" value="RNA POLYMERASE SIGMA FACTOR FECI-RELATED"/>
    <property type="match status" value="1"/>
</dbReference>
<keyword evidence="2" id="KW-0805">Transcription regulation</keyword>
<dbReference type="PANTHER" id="PTHR43133">
    <property type="entry name" value="RNA POLYMERASE ECF-TYPE SIGMA FACTO"/>
    <property type="match status" value="1"/>
</dbReference>
<name>A0ABW3H8M8_9SPHN</name>
<feature type="domain" description="RNA polymerase sigma factor 70 region 4 type 2" evidence="7">
    <location>
        <begin position="126"/>
        <end position="177"/>
    </location>
</feature>
<keyword evidence="4" id="KW-0804">Transcription</keyword>
<dbReference type="NCBIfam" id="TIGR02937">
    <property type="entry name" value="sigma70-ECF"/>
    <property type="match status" value="1"/>
</dbReference>
<keyword evidence="3" id="KW-0731">Sigma factor</keyword>
<sequence length="185" mass="20789">MQPPAPSTVPAFGDPDDGAPGPLGLEMIYRDERHALVRFITRHRSNREDAGDIAQEVFLRLAQSEQTRTEPIARPRAFLRQVARNLLRDRAKSAAGRGELMHVPFEEDAISAANEVSRLEARDSLARIEAVMRRMKPKTREIFMAHRLDGLSYNEIAERTGMSVSGIEKQMAKAMTMLLQHAGRD</sequence>
<keyword evidence="9" id="KW-1185">Reference proteome</keyword>
<protein>
    <submittedName>
        <fullName evidence="8">RNA polymerase sigma factor</fullName>
    </submittedName>
</protein>
<dbReference type="SUPFAM" id="SSF88946">
    <property type="entry name" value="Sigma2 domain of RNA polymerase sigma factors"/>
    <property type="match status" value="1"/>
</dbReference>
<evidence type="ECO:0000259" key="6">
    <source>
        <dbReference type="Pfam" id="PF04542"/>
    </source>
</evidence>
<dbReference type="InterPro" id="IPR039425">
    <property type="entry name" value="RNA_pol_sigma-70-like"/>
</dbReference>
<dbReference type="SUPFAM" id="SSF88659">
    <property type="entry name" value="Sigma3 and sigma4 domains of RNA polymerase sigma factors"/>
    <property type="match status" value="1"/>
</dbReference>
<dbReference type="Gene3D" id="1.10.10.10">
    <property type="entry name" value="Winged helix-like DNA-binding domain superfamily/Winged helix DNA-binding domain"/>
    <property type="match status" value="1"/>
</dbReference>
<feature type="domain" description="RNA polymerase sigma-70 region 2" evidence="6">
    <location>
        <begin position="29"/>
        <end position="94"/>
    </location>
</feature>
<organism evidence="8 9">
    <name type="scientific">Sphingomonas canadensis</name>
    <dbReference type="NCBI Taxonomy" id="1219257"/>
    <lineage>
        <taxon>Bacteria</taxon>
        <taxon>Pseudomonadati</taxon>
        <taxon>Pseudomonadota</taxon>
        <taxon>Alphaproteobacteria</taxon>
        <taxon>Sphingomonadales</taxon>
        <taxon>Sphingomonadaceae</taxon>
        <taxon>Sphingomonas</taxon>
    </lineage>
</organism>
<evidence type="ECO:0000256" key="3">
    <source>
        <dbReference type="ARBA" id="ARBA00023082"/>
    </source>
</evidence>
<dbReference type="Gene3D" id="1.10.1740.10">
    <property type="match status" value="1"/>
</dbReference>
<dbReference type="InterPro" id="IPR013324">
    <property type="entry name" value="RNA_pol_sigma_r3/r4-like"/>
</dbReference>
<proteinExistence type="inferred from homology"/>
<gene>
    <name evidence="8" type="ORF">ACFQ1E_14375</name>
</gene>